<evidence type="ECO:0000313" key="1">
    <source>
        <dbReference type="EMBL" id="OCT55590.1"/>
    </source>
</evidence>
<organism evidence="1">
    <name type="scientific">Xenopus laevis</name>
    <name type="common">African clawed frog</name>
    <dbReference type="NCBI Taxonomy" id="8355"/>
    <lineage>
        <taxon>Eukaryota</taxon>
        <taxon>Metazoa</taxon>
        <taxon>Chordata</taxon>
        <taxon>Craniata</taxon>
        <taxon>Vertebrata</taxon>
        <taxon>Euteleostomi</taxon>
        <taxon>Amphibia</taxon>
        <taxon>Batrachia</taxon>
        <taxon>Anura</taxon>
        <taxon>Pipoidea</taxon>
        <taxon>Pipidae</taxon>
        <taxon>Xenopodinae</taxon>
        <taxon>Xenopus</taxon>
        <taxon>Xenopus</taxon>
    </lineage>
</organism>
<protein>
    <submittedName>
        <fullName evidence="1">Uncharacterized protein</fullName>
    </submittedName>
</protein>
<reference evidence="1" key="1">
    <citation type="submission" date="2016-05" db="EMBL/GenBank/DDBJ databases">
        <title>WGS assembly of Xenopus laevis.</title>
        <authorList>
            <person name="Session A."/>
            <person name="Uno Y."/>
            <person name="Kwon T."/>
            <person name="Chapman J."/>
            <person name="Toyoda A."/>
            <person name="Takahashi S."/>
            <person name="Fukui A."/>
            <person name="Hikosaka A."/>
            <person name="Putnam N."/>
            <person name="Stites J."/>
            <person name="Van Heeringen S."/>
            <person name="Quigley I."/>
            <person name="Heinz S."/>
            <person name="Hellsten U."/>
            <person name="Lyons J."/>
            <person name="Suzuki A."/>
            <person name="Kondo M."/>
            <person name="Ogino H."/>
            <person name="Ochi H."/>
            <person name="Bogdanovic O."/>
            <person name="Lister R."/>
            <person name="Georgiou G."/>
            <person name="Paranjpe S."/>
            <person name="Van Kruijsbergen I."/>
            <person name="Mozaffari S."/>
            <person name="Shu S."/>
            <person name="Schmutz J."/>
            <person name="Jenkins J."/>
            <person name="Grimwood J."/>
            <person name="Carlson J."/>
            <person name="Mitros T."/>
            <person name="Simakov O."/>
            <person name="Heald R."/>
            <person name="Miller K."/>
            <person name="Haudenschild C."/>
            <person name="Kuroki Y."/>
            <person name="Tanaka T."/>
            <person name="Michiue T."/>
            <person name="Watanabe M."/>
            <person name="Kinoshita T."/>
            <person name="Ohta Y."/>
            <person name="Mawaribuchi S."/>
            <person name="Suzuki Y."/>
            <person name="Haramoto Y."/>
            <person name="Yamamoto T."/>
            <person name="Takagi C."/>
            <person name="Kitzman J."/>
            <person name="Shendure J."/>
            <person name="Nakayama T."/>
            <person name="Izutsu Y."/>
            <person name="Robert J."/>
            <person name="Dichmann D."/>
            <person name="Flajnik M."/>
            <person name="Houston D."/>
            <person name="Marcotte E."/>
            <person name="Wallingford J."/>
            <person name="Ito Y."/>
            <person name="Asashima M."/>
            <person name="Ueno N."/>
            <person name="Matsuda Y."/>
            <person name="Jan Veenstra G."/>
            <person name="Fujiyama A."/>
            <person name="Harland R."/>
            <person name="Taira M."/>
            <person name="Rokhsar D.S."/>
        </authorList>
    </citation>
    <scope>NUCLEOTIDE SEQUENCE</scope>
    <source>
        <strain evidence="1">J</strain>
        <tissue evidence="1">Blood</tissue>
    </source>
</reference>
<dbReference type="EMBL" id="KV481869">
    <property type="protein sequence ID" value="OCT55590.1"/>
    <property type="molecule type" value="Genomic_DNA"/>
</dbReference>
<proteinExistence type="predicted"/>
<gene>
    <name evidence="1" type="ORF">XELAEV_18000460mg</name>
</gene>
<sequence length="96" mass="10408">MPLKSALQHSNSKDGMGVQEPALLLKMSFLSADRHFNANIMHQDTQGRAGSCCCCALLVLTARGRDTSGHESPRSFLLGLGQHAMLLIGQRPEPYS</sequence>
<accession>A0A974BNY8</accession>
<dbReference type="Proteomes" id="UP000694892">
    <property type="component" value="Unassembled WGS sequence"/>
</dbReference>
<name>A0A974BNY8_XENLA</name>
<dbReference type="AlphaFoldDB" id="A0A974BNY8"/>